<evidence type="ECO:0000313" key="1">
    <source>
        <dbReference type="EMBL" id="KAH9700365.1"/>
    </source>
</evidence>
<gene>
    <name evidence="1" type="ORF">KPL71_024666</name>
</gene>
<reference evidence="2" key="1">
    <citation type="journal article" date="2023" name="Hortic. Res.">
        <title>A chromosome-level phased genome enabling allele-level studies in sweet orange: a case study on citrus Huanglongbing tolerance.</title>
        <authorList>
            <person name="Wu B."/>
            <person name="Yu Q."/>
            <person name="Deng Z."/>
            <person name="Duan Y."/>
            <person name="Luo F."/>
            <person name="Gmitter F. Jr."/>
        </authorList>
    </citation>
    <scope>NUCLEOTIDE SEQUENCE [LARGE SCALE GENOMIC DNA]</scope>
    <source>
        <strain evidence="2">cv. Valencia</strain>
    </source>
</reference>
<organism evidence="1 2">
    <name type="scientific">Citrus sinensis</name>
    <name type="common">Sweet orange</name>
    <name type="synonym">Citrus aurantium var. sinensis</name>
    <dbReference type="NCBI Taxonomy" id="2711"/>
    <lineage>
        <taxon>Eukaryota</taxon>
        <taxon>Viridiplantae</taxon>
        <taxon>Streptophyta</taxon>
        <taxon>Embryophyta</taxon>
        <taxon>Tracheophyta</taxon>
        <taxon>Spermatophyta</taxon>
        <taxon>Magnoliopsida</taxon>
        <taxon>eudicotyledons</taxon>
        <taxon>Gunneridae</taxon>
        <taxon>Pentapetalae</taxon>
        <taxon>rosids</taxon>
        <taxon>malvids</taxon>
        <taxon>Sapindales</taxon>
        <taxon>Rutaceae</taxon>
        <taxon>Aurantioideae</taxon>
        <taxon>Citrus</taxon>
    </lineage>
</organism>
<sequence>MDLDDPLDFENEDPLITNPVVNKKRKKAIGLDDLLTDHYKQKSQILEREKKRAAKAKKNYNSDEDENGKEALLSNIMEEISVEEENSEWGLQVFGNKETSPPLVFPKLGSCSLLRSFINNEVNTLVELSTETGEAFLEGLLVNGWLSKLVLASGEVEKSIATWTFKLILYSSKEELRASACEFWCAILSSKNEVDAVPVKIHWFPSYSDLEKALVAYGFLSELSSTAEPVNTDSADRGPPENLIAWVKFTAACCQVRYVTDTEIPTSAPWSKKSMFSSKEAEKLVEVVTCLFLDRRLQGLSVILYECMHSAISYFTDQEWNTSCEKIAKSLACRVPRDINCLRVVDCISRVNKRCKQLRSVVAYQILVMFFENKITNEEEILNLLITVNVKDKTCDLFRMYIYLALTENWLLSCPKLEEKPVMTEMWGVYLRNCSCLISSTDLRLYASKVRHTTLLQPSAFWRLSS</sequence>
<name>A0ACB8ITU5_CITSI</name>
<keyword evidence="2" id="KW-1185">Reference proteome</keyword>
<accession>A0ACB8ITU5</accession>
<dbReference type="EMBL" id="CM039177">
    <property type="protein sequence ID" value="KAH9700365.1"/>
    <property type="molecule type" value="Genomic_DNA"/>
</dbReference>
<comment type="caution">
    <text evidence="1">The sequence shown here is derived from an EMBL/GenBank/DDBJ whole genome shotgun (WGS) entry which is preliminary data.</text>
</comment>
<dbReference type="Proteomes" id="UP000829398">
    <property type="component" value="Chromosome 8"/>
</dbReference>
<protein>
    <submittedName>
        <fullName evidence="1">Actin protein 2/3 complex subunit-like protein</fullName>
    </submittedName>
</protein>
<proteinExistence type="predicted"/>
<evidence type="ECO:0000313" key="2">
    <source>
        <dbReference type="Proteomes" id="UP000829398"/>
    </source>
</evidence>